<evidence type="ECO:0000313" key="2">
    <source>
        <dbReference type="EMBL" id="KAK3245549.1"/>
    </source>
</evidence>
<protein>
    <submittedName>
        <fullName evidence="2">Uncharacterized protein</fullName>
    </submittedName>
</protein>
<comment type="caution">
    <text evidence="2">The sequence shown here is derived from an EMBL/GenBank/DDBJ whole genome shotgun (WGS) entry which is preliminary data.</text>
</comment>
<name>A0AAE0C0I5_9CHLO</name>
<proteinExistence type="predicted"/>
<feature type="region of interest" description="Disordered" evidence="1">
    <location>
        <begin position="1"/>
        <end position="21"/>
    </location>
</feature>
<evidence type="ECO:0000313" key="3">
    <source>
        <dbReference type="Proteomes" id="UP001190700"/>
    </source>
</evidence>
<evidence type="ECO:0000256" key="1">
    <source>
        <dbReference type="SAM" id="MobiDB-lite"/>
    </source>
</evidence>
<dbReference type="Proteomes" id="UP001190700">
    <property type="component" value="Unassembled WGS sequence"/>
</dbReference>
<feature type="region of interest" description="Disordered" evidence="1">
    <location>
        <begin position="121"/>
        <end position="144"/>
    </location>
</feature>
<gene>
    <name evidence="2" type="ORF">CYMTET_44884</name>
</gene>
<keyword evidence="3" id="KW-1185">Reference proteome</keyword>
<organism evidence="2 3">
    <name type="scientific">Cymbomonas tetramitiformis</name>
    <dbReference type="NCBI Taxonomy" id="36881"/>
    <lineage>
        <taxon>Eukaryota</taxon>
        <taxon>Viridiplantae</taxon>
        <taxon>Chlorophyta</taxon>
        <taxon>Pyramimonadophyceae</taxon>
        <taxon>Pyramimonadales</taxon>
        <taxon>Pyramimonadaceae</taxon>
        <taxon>Cymbomonas</taxon>
    </lineage>
</organism>
<dbReference type="AlphaFoldDB" id="A0AAE0C0I5"/>
<accession>A0AAE0C0I5</accession>
<reference evidence="2 3" key="1">
    <citation type="journal article" date="2015" name="Genome Biol. Evol.">
        <title>Comparative Genomics of a Bacterivorous Green Alga Reveals Evolutionary Causalities and Consequences of Phago-Mixotrophic Mode of Nutrition.</title>
        <authorList>
            <person name="Burns J.A."/>
            <person name="Paasch A."/>
            <person name="Narechania A."/>
            <person name="Kim E."/>
        </authorList>
    </citation>
    <scope>NUCLEOTIDE SEQUENCE [LARGE SCALE GENOMIC DNA]</scope>
    <source>
        <strain evidence="2 3">PLY_AMNH</strain>
    </source>
</reference>
<sequence>MEPGEITPKRGGGGSPRRTTVPTIHTLVDAALETADESAALRFRSEGRMAAPNASEAPPSLQPTFADLSPSAATIENPAYSPLRVGMGTTGGAHTLARGAARKLDDYFSPPPQPLGVHIRSGITQEGPSRGCEEPPPAAQGSPGETLVYRRTLSATETWTYTRGESRGRAAPLALDAAFKENTALTVNQLPVIPEAELHLTSAITTTERGAVRRAPAVVGLHNSAMLPERGEINVIYDATREPGEMYTTINREYKADVMPPAGRDCDCKVLICK</sequence>
<dbReference type="EMBL" id="LGRX02030543">
    <property type="protein sequence ID" value="KAK3245549.1"/>
    <property type="molecule type" value="Genomic_DNA"/>
</dbReference>